<sequence>MTDLNFLQKFTEHGGNVYYYAKNLKLSPFEIIDLSSSANPLIKKFLKINSKKLLSILEFYPDPEGEDLKEVLSKTYGIDKKSIVIGNGSYELLQGLILILPERTKFFLPEPTFVGYRKILKLKEKSKIYTHFSLNPEEHLEAIEKFLKKESKGKAVIICHPNNPTGLVFNKEALSTLISKYEETFFIIDEAFIDFVEEESLISQTKTHENLFILRSLSKFYGLAGVRIGYLVTLNPLLSKVKALVPTWSANTLSQYLARELLLNQEFKKRSLKYFQNLKTLFEKALKEMEVNFLPSYTNFYLLRHLPGGKNFFFWLLKEKHILIRPCFNFYGLTEGDFRVSLKDEKSLKLFIGALREWLKAL</sequence>
<name>A0A0U5AEQ9_9BACT</name>
<dbReference type="GO" id="GO:0008483">
    <property type="term" value="F:transaminase activity"/>
    <property type="evidence" value="ECO:0007669"/>
    <property type="project" value="UniProtKB-KW"/>
</dbReference>
<dbReference type="SUPFAM" id="SSF53383">
    <property type="entry name" value="PLP-dependent transferases"/>
    <property type="match status" value="1"/>
</dbReference>
<dbReference type="PANTHER" id="PTHR42885">
    <property type="entry name" value="HISTIDINOL-PHOSPHATE AMINOTRANSFERASE-RELATED"/>
    <property type="match status" value="1"/>
</dbReference>
<dbReference type="Gene3D" id="3.90.1150.10">
    <property type="entry name" value="Aspartate Aminotransferase, domain 1"/>
    <property type="match status" value="1"/>
</dbReference>
<accession>A0A0U5AEQ9</accession>
<organism evidence="6 7">
    <name type="scientific">Caldimicrobium thiodismutans</name>
    <dbReference type="NCBI Taxonomy" id="1653476"/>
    <lineage>
        <taxon>Bacteria</taxon>
        <taxon>Pseudomonadati</taxon>
        <taxon>Thermodesulfobacteriota</taxon>
        <taxon>Thermodesulfobacteria</taxon>
        <taxon>Thermodesulfobacteriales</taxon>
        <taxon>Thermodesulfobacteriaceae</taxon>
        <taxon>Caldimicrobium</taxon>
    </lineage>
</organism>
<evidence type="ECO:0000313" key="6">
    <source>
        <dbReference type="EMBL" id="BAU22487.1"/>
    </source>
</evidence>
<keyword evidence="7" id="KW-1185">Reference proteome</keyword>
<dbReference type="Gene3D" id="3.40.640.10">
    <property type="entry name" value="Type I PLP-dependent aspartate aminotransferase-like (Major domain)"/>
    <property type="match status" value="1"/>
</dbReference>
<dbReference type="PATRIC" id="fig|1653476.3.peg.86"/>
<gene>
    <name evidence="6" type="ORF">THC_0081</name>
</gene>
<evidence type="ECO:0000313" key="7">
    <source>
        <dbReference type="Proteomes" id="UP000068196"/>
    </source>
</evidence>
<evidence type="ECO:0000256" key="1">
    <source>
        <dbReference type="ARBA" id="ARBA00001933"/>
    </source>
</evidence>
<keyword evidence="3" id="KW-0808">Transferase</keyword>
<dbReference type="RefSeq" id="WP_068511728.1">
    <property type="nucleotide sequence ID" value="NZ_AP014945.1"/>
</dbReference>
<dbReference type="AlphaFoldDB" id="A0A0U5AEQ9"/>
<reference evidence="6 7" key="1">
    <citation type="journal article" date="2016" name="Int. J. Syst. Evol. Microbiol.">
        <title>Caldimicrobium thiodismutans sp. nov., a sulfur-disproportionating bacterium isolated from a hot spring, and emended description of the genus Caldimicrobium.</title>
        <authorList>
            <person name="Kojima H."/>
            <person name="Umezawa K."/>
            <person name="Fukui M."/>
        </authorList>
    </citation>
    <scope>NUCLEOTIDE SEQUENCE [LARGE SCALE GENOMIC DNA]</scope>
    <source>
        <strain evidence="6 7">TF1</strain>
    </source>
</reference>
<dbReference type="GO" id="GO:0030170">
    <property type="term" value="F:pyridoxal phosphate binding"/>
    <property type="evidence" value="ECO:0007669"/>
    <property type="project" value="InterPro"/>
</dbReference>
<proteinExistence type="predicted"/>
<evidence type="ECO:0000256" key="2">
    <source>
        <dbReference type="ARBA" id="ARBA00022576"/>
    </source>
</evidence>
<dbReference type="InterPro" id="IPR004839">
    <property type="entry name" value="Aminotransferase_I/II_large"/>
</dbReference>
<dbReference type="KEGG" id="cthi:THC_0081"/>
<evidence type="ECO:0000256" key="4">
    <source>
        <dbReference type="ARBA" id="ARBA00022898"/>
    </source>
</evidence>
<dbReference type="STRING" id="1653476.THC_0081"/>
<keyword evidence="2" id="KW-0032">Aminotransferase</keyword>
<dbReference type="CDD" id="cd00609">
    <property type="entry name" value="AAT_like"/>
    <property type="match status" value="1"/>
</dbReference>
<dbReference type="EMBL" id="AP014945">
    <property type="protein sequence ID" value="BAU22487.1"/>
    <property type="molecule type" value="Genomic_DNA"/>
</dbReference>
<reference evidence="7" key="2">
    <citation type="journal article" date="2016" name="Int. J. Syst. Evol. Microbiol.">
        <title>Caldimicrobium thiodismutans sp. nov., a sulfur-disproportionating bacterium isolated from a hot spring.</title>
        <authorList>
            <person name="Kojima H."/>
            <person name="Umezawa K."/>
            <person name="Fukui M."/>
        </authorList>
    </citation>
    <scope>NUCLEOTIDE SEQUENCE [LARGE SCALE GENOMIC DNA]</scope>
    <source>
        <strain evidence="7">TF1</strain>
    </source>
</reference>
<dbReference type="InterPro" id="IPR015421">
    <property type="entry name" value="PyrdxlP-dep_Trfase_major"/>
</dbReference>
<evidence type="ECO:0000259" key="5">
    <source>
        <dbReference type="Pfam" id="PF00155"/>
    </source>
</evidence>
<dbReference type="Pfam" id="PF00155">
    <property type="entry name" value="Aminotran_1_2"/>
    <property type="match status" value="1"/>
</dbReference>
<dbReference type="PANTHER" id="PTHR42885:SF2">
    <property type="entry name" value="HISTIDINOL-PHOSPHATE AMINOTRANSFERASE"/>
    <property type="match status" value="1"/>
</dbReference>
<keyword evidence="4" id="KW-0663">Pyridoxal phosphate</keyword>
<feature type="domain" description="Aminotransferase class I/classII large" evidence="5">
    <location>
        <begin position="52"/>
        <end position="354"/>
    </location>
</feature>
<evidence type="ECO:0000256" key="3">
    <source>
        <dbReference type="ARBA" id="ARBA00022679"/>
    </source>
</evidence>
<dbReference type="InterPro" id="IPR015422">
    <property type="entry name" value="PyrdxlP-dep_Trfase_small"/>
</dbReference>
<dbReference type="OrthoDB" id="9813612at2"/>
<dbReference type="Proteomes" id="UP000068196">
    <property type="component" value="Chromosome"/>
</dbReference>
<dbReference type="InterPro" id="IPR015424">
    <property type="entry name" value="PyrdxlP-dep_Trfase"/>
</dbReference>
<protein>
    <submittedName>
        <fullName evidence="6">L-threonine-O-3-phosphate decarboxylase</fullName>
    </submittedName>
</protein>
<comment type="cofactor">
    <cofactor evidence="1">
        <name>pyridoxal 5'-phosphate</name>
        <dbReference type="ChEBI" id="CHEBI:597326"/>
    </cofactor>
</comment>